<name>A0A090DNL2_MESPL</name>
<dbReference type="Proteomes" id="UP000045285">
    <property type="component" value="Unassembled WGS sequence"/>
</dbReference>
<sequence>MVTVLTVPRRSMRSLVRLVLLGKRAHCKAAVVQSWNYAREGQDGLASQPGVTARLHLARRAAVVQEHDCARPDGGQHCIDDCIDTGTKPVSRIRRPVNSRQPKAGRRGDHLFGPDAIRSAHVPHRGSRAGRFDGSVRIEDLTLHYAGFALGQIRVSHSMVSYLVPFRDHSLD</sequence>
<reference evidence="2" key="1">
    <citation type="submission" date="2014-08" db="EMBL/GenBank/DDBJ databases">
        <authorList>
            <person name="Moulin L."/>
        </authorList>
    </citation>
    <scope>NUCLEOTIDE SEQUENCE [LARGE SCALE GENOMIC DNA]</scope>
</reference>
<protein>
    <submittedName>
        <fullName evidence="1">Uncharacterized protein</fullName>
    </submittedName>
</protein>
<organism evidence="1 2">
    <name type="scientific">Mesorhizobium plurifarium</name>
    <dbReference type="NCBI Taxonomy" id="69974"/>
    <lineage>
        <taxon>Bacteria</taxon>
        <taxon>Pseudomonadati</taxon>
        <taxon>Pseudomonadota</taxon>
        <taxon>Alphaproteobacteria</taxon>
        <taxon>Hyphomicrobiales</taxon>
        <taxon>Phyllobacteriaceae</taxon>
        <taxon>Mesorhizobium</taxon>
    </lineage>
</organism>
<accession>A0A090DNL2</accession>
<keyword evidence="2" id="KW-1185">Reference proteome</keyword>
<gene>
    <name evidence="1" type="ORF">MPL3356_250066</name>
</gene>
<evidence type="ECO:0000313" key="2">
    <source>
        <dbReference type="Proteomes" id="UP000045285"/>
    </source>
</evidence>
<dbReference type="AlphaFoldDB" id="A0A090DNL2"/>
<dbReference type="EMBL" id="CCMZ01000018">
    <property type="protein sequence ID" value="CDX18002.1"/>
    <property type="molecule type" value="Genomic_DNA"/>
</dbReference>
<evidence type="ECO:0000313" key="1">
    <source>
        <dbReference type="EMBL" id="CDX18002.1"/>
    </source>
</evidence>
<proteinExistence type="predicted"/>